<keyword evidence="2" id="KW-0808">Transferase</keyword>
<keyword evidence="5" id="KW-1185">Reference proteome</keyword>
<dbReference type="InterPro" id="IPR002495">
    <property type="entry name" value="Glyco_trans_8"/>
</dbReference>
<proteinExistence type="predicted"/>
<evidence type="ECO:0000256" key="3">
    <source>
        <dbReference type="ARBA" id="ARBA00022723"/>
    </source>
</evidence>
<evidence type="ECO:0000313" key="4">
    <source>
        <dbReference type="EMBL" id="MFC0201004.1"/>
    </source>
</evidence>
<evidence type="ECO:0000313" key="5">
    <source>
        <dbReference type="Proteomes" id="UP001589795"/>
    </source>
</evidence>
<name>A0ABV6CJT0_9RHOB</name>
<gene>
    <name evidence="4" type="ORF">ACFFIZ_12015</name>
</gene>
<dbReference type="EMBL" id="JBHLWQ010000115">
    <property type="protein sequence ID" value="MFC0201004.1"/>
    <property type="molecule type" value="Genomic_DNA"/>
</dbReference>
<keyword evidence="3" id="KW-0479">Metal-binding</keyword>
<evidence type="ECO:0000256" key="2">
    <source>
        <dbReference type="ARBA" id="ARBA00022679"/>
    </source>
</evidence>
<accession>A0ABV6CJT0</accession>
<dbReference type="Proteomes" id="UP001589795">
    <property type="component" value="Unassembled WGS sequence"/>
</dbReference>
<dbReference type="InterPro" id="IPR050748">
    <property type="entry name" value="Glycosyltrans_8_dom-fam"/>
</dbReference>
<comment type="caution">
    <text evidence="4">The sequence shown here is derived from an EMBL/GenBank/DDBJ whole genome shotgun (WGS) entry which is preliminary data.</text>
</comment>
<organism evidence="4 5">
    <name type="scientific">Paracoccus rhizosphaerae</name>
    <dbReference type="NCBI Taxonomy" id="1133347"/>
    <lineage>
        <taxon>Bacteria</taxon>
        <taxon>Pseudomonadati</taxon>
        <taxon>Pseudomonadota</taxon>
        <taxon>Alphaproteobacteria</taxon>
        <taxon>Rhodobacterales</taxon>
        <taxon>Paracoccaceae</taxon>
        <taxon>Paracoccus</taxon>
    </lineage>
</organism>
<dbReference type="Gene3D" id="3.90.550.10">
    <property type="entry name" value="Spore Coat Polysaccharide Biosynthesis Protein SpsA, Chain A"/>
    <property type="match status" value="1"/>
</dbReference>
<dbReference type="SUPFAM" id="SSF53448">
    <property type="entry name" value="Nucleotide-diphospho-sugar transferases"/>
    <property type="match status" value="1"/>
</dbReference>
<dbReference type="RefSeq" id="WP_265505488.1">
    <property type="nucleotide sequence ID" value="NZ_JAOTBE010000002.1"/>
</dbReference>
<dbReference type="InterPro" id="IPR029044">
    <property type="entry name" value="Nucleotide-diphossugar_trans"/>
</dbReference>
<sequence length="326" mass="36750">MKTLSILITDMGFIVPSMQMAEQLTRPDLARLTDVMVFVLDPPEGFIEALRQEFDSLSIRLVGLSTKDFAASSDYARYFKGHVPLAALARLEICDLIPDCYDRVMYLDGDMQLVGDIAPLLQLDVPEGRIAAAVENFVMFEGPGGRRPDWLESYLAALQLDGAGSYFNSGLMLFRRTTWAKVAPRALDFFLTHADICAHHDQSALNAVCAGDWLPLSPAYNYLTFYLKMGGLDRMQPKILHFASAPKPWQSPESLWPPRHAETYRRFMGRHPALQGRLTVYDPGQVPPAPMRAVRAAKVKARALVKTPELARNFRRYVRRTQFLLD</sequence>
<dbReference type="Pfam" id="PF01501">
    <property type="entry name" value="Glyco_transf_8"/>
    <property type="match status" value="1"/>
</dbReference>
<keyword evidence="1" id="KW-0328">Glycosyltransferase</keyword>
<dbReference type="PANTHER" id="PTHR13778:SF47">
    <property type="entry name" value="LIPOPOLYSACCHARIDE 1,3-GALACTOSYLTRANSFERASE"/>
    <property type="match status" value="1"/>
</dbReference>
<dbReference type="PANTHER" id="PTHR13778">
    <property type="entry name" value="GLYCOSYLTRANSFERASE 8 DOMAIN-CONTAINING PROTEIN"/>
    <property type="match status" value="1"/>
</dbReference>
<protein>
    <submittedName>
        <fullName evidence="4">Glycosyltransferase family 8 protein</fullName>
    </submittedName>
</protein>
<reference evidence="4 5" key="1">
    <citation type="submission" date="2024-09" db="EMBL/GenBank/DDBJ databases">
        <authorList>
            <person name="Sun Q."/>
            <person name="Mori K."/>
        </authorList>
    </citation>
    <scope>NUCLEOTIDE SEQUENCE [LARGE SCALE GENOMIC DNA]</scope>
    <source>
        <strain evidence="4 5">CCM 7904</strain>
    </source>
</reference>
<evidence type="ECO:0000256" key="1">
    <source>
        <dbReference type="ARBA" id="ARBA00022676"/>
    </source>
</evidence>